<reference evidence="1 2" key="1">
    <citation type="journal article" date="2019" name="Int. J. Syst. Evol. Microbiol.">
        <title>The Global Catalogue of Microorganisms (GCM) 10K type strain sequencing project: providing services to taxonomists for standard genome sequencing and annotation.</title>
        <authorList>
            <consortium name="The Broad Institute Genomics Platform"/>
            <consortium name="The Broad Institute Genome Sequencing Center for Infectious Disease"/>
            <person name="Wu L."/>
            <person name="Ma J."/>
        </authorList>
    </citation>
    <scope>NUCLEOTIDE SEQUENCE [LARGE SCALE GENOMIC DNA]</scope>
    <source>
        <strain evidence="1 2">GX26</strain>
    </source>
</reference>
<sequence>MSSNTLEVDAEPVRLSDVVDQLDVTAYQVNLDTGNGCVPVGIHVAAPDRECAWNKLLVAVDRLGAPRSVLKDLDLEEL</sequence>
<dbReference type="AlphaFoldDB" id="A0ABD5VI02"/>
<proteinExistence type="predicted"/>
<protein>
    <submittedName>
        <fullName evidence="1">Uncharacterized protein</fullName>
    </submittedName>
</protein>
<dbReference type="EMBL" id="JBHSXN010000002">
    <property type="protein sequence ID" value="MFC6953727.1"/>
    <property type="molecule type" value="Genomic_DNA"/>
</dbReference>
<comment type="caution">
    <text evidence="1">The sequence shown here is derived from an EMBL/GenBank/DDBJ whole genome shotgun (WGS) entry which is preliminary data.</text>
</comment>
<accession>A0ABD5VI02</accession>
<evidence type="ECO:0000313" key="2">
    <source>
        <dbReference type="Proteomes" id="UP001596395"/>
    </source>
</evidence>
<organism evidence="1 2">
    <name type="scientific">Halorubellus litoreus</name>
    <dbReference type="NCBI Taxonomy" id="755308"/>
    <lineage>
        <taxon>Archaea</taxon>
        <taxon>Methanobacteriati</taxon>
        <taxon>Methanobacteriota</taxon>
        <taxon>Stenosarchaea group</taxon>
        <taxon>Halobacteria</taxon>
        <taxon>Halobacteriales</taxon>
        <taxon>Halorubellaceae</taxon>
        <taxon>Halorubellus</taxon>
    </lineage>
</organism>
<dbReference type="Proteomes" id="UP001596395">
    <property type="component" value="Unassembled WGS sequence"/>
</dbReference>
<evidence type="ECO:0000313" key="1">
    <source>
        <dbReference type="EMBL" id="MFC6953727.1"/>
    </source>
</evidence>
<keyword evidence="2" id="KW-1185">Reference proteome</keyword>
<name>A0ABD5VI02_9EURY</name>
<gene>
    <name evidence="1" type="ORF">ACFQGB_12710</name>
</gene>
<dbReference type="RefSeq" id="WP_336350680.1">
    <property type="nucleotide sequence ID" value="NZ_JAZAQL010000002.1"/>
</dbReference>